<dbReference type="HOGENOM" id="CLU_025443_3_2_3"/>
<evidence type="ECO:0000313" key="5">
    <source>
        <dbReference type="Proteomes" id="UP000010471"/>
    </source>
</evidence>
<dbReference type="InterPro" id="IPR029052">
    <property type="entry name" value="Metallo-depent_PP-like"/>
</dbReference>
<keyword evidence="2 4" id="KW-0378">Hydrolase</keyword>
<dbReference type="EMBL" id="CP003630">
    <property type="protein sequence ID" value="AFZ17089.1"/>
    <property type="molecule type" value="Genomic_DNA"/>
</dbReference>
<evidence type="ECO:0000256" key="2">
    <source>
        <dbReference type="ARBA" id="ARBA00022801"/>
    </source>
</evidence>
<proteinExistence type="predicted"/>
<dbReference type="PATRIC" id="fig|1173027.3.peg.1324"/>
<reference evidence="4 5" key="1">
    <citation type="submission" date="2012-06" db="EMBL/GenBank/DDBJ databases">
        <title>Finished chromosome of genome of Microcoleus sp. PCC 7113.</title>
        <authorList>
            <consortium name="US DOE Joint Genome Institute"/>
            <person name="Gugger M."/>
            <person name="Coursin T."/>
            <person name="Rippka R."/>
            <person name="Tandeau De Marsac N."/>
            <person name="Huntemann M."/>
            <person name="Wei C.-L."/>
            <person name="Han J."/>
            <person name="Detter J.C."/>
            <person name="Han C."/>
            <person name="Tapia R."/>
            <person name="Chen A."/>
            <person name="Kyrpides N."/>
            <person name="Mavromatis K."/>
            <person name="Markowitz V."/>
            <person name="Szeto E."/>
            <person name="Ivanova N."/>
            <person name="Pagani I."/>
            <person name="Pati A."/>
            <person name="Goodwin L."/>
            <person name="Nordberg H.P."/>
            <person name="Cantor M.N."/>
            <person name="Hua S.X."/>
            <person name="Woyke T."/>
            <person name="Kerfeld C.A."/>
        </authorList>
    </citation>
    <scope>NUCLEOTIDE SEQUENCE [LARGE SCALE GENOMIC DNA]</scope>
    <source>
        <strain evidence="4 5">PCC 7113</strain>
    </source>
</reference>
<keyword evidence="5" id="KW-1185">Reference proteome</keyword>
<keyword evidence="1" id="KW-0479">Metal-binding</keyword>
<dbReference type="PANTHER" id="PTHR31302">
    <property type="entry name" value="TRANSMEMBRANE PROTEIN WITH METALLOPHOSPHOESTERASE DOMAIN-RELATED"/>
    <property type="match status" value="1"/>
</dbReference>
<dbReference type="PANTHER" id="PTHR31302:SF31">
    <property type="entry name" value="PHOSPHODIESTERASE YAEI"/>
    <property type="match status" value="1"/>
</dbReference>
<dbReference type="Proteomes" id="UP000010471">
    <property type="component" value="Chromosome"/>
</dbReference>
<dbReference type="RefSeq" id="WP_015181249.1">
    <property type="nucleotide sequence ID" value="NC_019738.1"/>
</dbReference>
<evidence type="ECO:0000259" key="3">
    <source>
        <dbReference type="Pfam" id="PF00149"/>
    </source>
</evidence>
<dbReference type="OrthoDB" id="9780884at2"/>
<dbReference type="Gene3D" id="3.60.21.10">
    <property type="match status" value="1"/>
</dbReference>
<evidence type="ECO:0000256" key="1">
    <source>
        <dbReference type="ARBA" id="ARBA00022723"/>
    </source>
</evidence>
<dbReference type="GO" id="GO:0009245">
    <property type="term" value="P:lipid A biosynthetic process"/>
    <property type="evidence" value="ECO:0007669"/>
    <property type="project" value="TreeGrafter"/>
</dbReference>
<organism evidence="4 5">
    <name type="scientific">Allocoleopsis franciscana PCC 7113</name>
    <dbReference type="NCBI Taxonomy" id="1173027"/>
    <lineage>
        <taxon>Bacteria</taxon>
        <taxon>Bacillati</taxon>
        <taxon>Cyanobacteriota</taxon>
        <taxon>Cyanophyceae</taxon>
        <taxon>Coleofasciculales</taxon>
        <taxon>Coleofasciculaceae</taxon>
        <taxon>Allocoleopsis</taxon>
        <taxon>Allocoleopsis franciscana</taxon>
    </lineage>
</organism>
<protein>
    <submittedName>
        <fullName evidence="4">Putative phosphohydrolase</fullName>
    </submittedName>
</protein>
<gene>
    <name evidence="4" type="ORF">Mic7113_1199</name>
</gene>
<evidence type="ECO:0000313" key="4">
    <source>
        <dbReference type="EMBL" id="AFZ17089.1"/>
    </source>
</evidence>
<dbReference type="GO" id="GO:0016020">
    <property type="term" value="C:membrane"/>
    <property type="evidence" value="ECO:0007669"/>
    <property type="project" value="GOC"/>
</dbReference>
<dbReference type="GO" id="GO:0008758">
    <property type="term" value="F:UDP-2,3-diacylglucosamine hydrolase activity"/>
    <property type="evidence" value="ECO:0007669"/>
    <property type="project" value="TreeGrafter"/>
</dbReference>
<dbReference type="InterPro" id="IPR051158">
    <property type="entry name" value="Metallophosphoesterase_sf"/>
</dbReference>
<dbReference type="CDD" id="cd07385">
    <property type="entry name" value="MPP_YkuE_C"/>
    <property type="match status" value="1"/>
</dbReference>
<accession>K9WBG2</accession>
<name>K9WBG2_9CYAN</name>
<dbReference type="eggNOG" id="COG1408">
    <property type="taxonomic scope" value="Bacteria"/>
</dbReference>
<sequence>MNIFSEPLTIEHLTMAIAGLPEPLQNSKLVHLTDFHFDGLLLTEPLLNQVIEASNQVNPDIIVLTGDFVTHSPKPIHQLARLLNRLQSRAGIYAVLGNHDLYFPYSKGEITTALTDVGIQVLWNQVVYPLGAGLALVGLPDFWSPEFNPALVMNQLDPSLPRIVLSHNPDSAETLQQWRVDLQLSGHTHGGQIVMPGMGSVPTWIHASRERIPKFLWPWIPFLEAKWPKVVKHWQWAQGLHQVGTNYLYVNRGLGTFPPGRWNCPPELTVITLVEAATKAEAGLHRQVSAASSKR</sequence>
<dbReference type="Pfam" id="PF00149">
    <property type="entry name" value="Metallophos"/>
    <property type="match status" value="1"/>
</dbReference>
<dbReference type="SUPFAM" id="SSF56300">
    <property type="entry name" value="Metallo-dependent phosphatases"/>
    <property type="match status" value="1"/>
</dbReference>
<dbReference type="GO" id="GO:0046872">
    <property type="term" value="F:metal ion binding"/>
    <property type="evidence" value="ECO:0007669"/>
    <property type="project" value="UniProtKB-KW"/>
</dbReference>
<dbReference type="InterPro" id="IPR004843">
    <property type="entry name" value="Calcineurin-like_PHP"/>
</dbReference>
<dbReference type="KEGG" id="mic:Mic7113_1199"/>
<dbReference type="AlphaFoldDB" id="K9WBG2"/>
<feature type="domain" description="Calcineurin-like phosphoesterase" evidence="3">
    <location>
        <begin position="28"/>
        <end position="190"/>
    </location>
</feature>